<feature type="region of interest" description="Disordered" evidence="1">
    <location>
        <begin position="69"/>
        <end position="103"/>
    </location>
</feature>
<evidence type="ECO:0000313" key="2">
    <source>
        <dbReference type="EMBL" id="KOF15594.1"/>
    </source>
</evidence>
<proteinExistence type="predicted"/>
<evidence type="ECO:0000256" key="1">
    <source>
        <dbReference type="SAM" id="MobiDB-lite"/>
    </source>
</evidence>
<comment type="caution">
    <text evidence="2">The sequence shown here is derived from an EMBL/GenBank/DDBJ whole genome shotgun (WGS) entry which is preliminary data.</text>
</comment>
<protein>
    <recommendedName>
        <fullName evidence="4">Autotransporter domain-containing protein</fullName>
    </recommendedName>
</protein>
<feature type="compositionally biased region" description="Basic and acidic residues" evidence="1">
    <location>
        <begin position="85"/>
        <end position="103"/>
    </location>
</feature>
<organism evidence="2 3">
    <name type="scientific">Ensifer adhaerens</name>
    <name type="common">Sinorhizobium morelense</name>
    <dbReference type="NCBI Taxonomy" id="106592"/>
    <lineage>
        <taxon>Bacteria</taxon>
        <taxon>Pseudomonadati</taxon>
        <taxon>Pseudomonadota</taxon>
        <taxon>Alphaproteobacteria</taxon>
        <taxon>Hyphomicrobiales</taxon>
        <taxon>Rhizobiaceae</taxon>
        <taxon>Sinorhizobium/Ensifer group</taxon>
        <taxon>Ensifer</taxon>
    </lineage>
</organism>
<dbReference type="EMBL" id="LGAP01000018">
    <property type="protein sequence ID" value="KOF15594.1"/>
    <property type="molecule type" value="Genomic_DNA"/>
</dbReference>
<accession>A0A0L8BLZ4</accession>
<dbReference type="PATRIC" id="fig|106592.7.peg.2432"/>
<gene>
    <name evidence="2" type="ORF">AC244_22790</name>
</gene>
<sequence length="103" mass="11083">MLPTNRLQEEIARQFTLENDITLTPKLAGTVGYSGLDGEGVFGSLSAGLSIDGPQGWSIDAGLLLNVEGDGEKSSRSKGGNKRSHVMDAGRVRDSWSDRQHRL</sequence>
<evidence type="ECO:0008006" key="4">
    <source>
        <dbReference type="Google" id="ProtNLM"/>
    </source>
</evidence>
<dbReference type="Proteomes" id="UP000037425">
    <property type="component" value="Unassembled WGS sequence"/>
</dbReference>
<dbReference type="RefSeq" id="WP_053251090.1">
    <property type="nucleotide sequence ID" value="NZ_LGAP01000018.1"/>
</dbReference>
<name>A0A0L8BLZ4_ENSAD</name>
<dbReference type="AlphaFoldDB" id="A0A0L8BLZ4"/>
<reference evidence="3" key="1">
    <citation type="submission" date="2015-07" db="EMBL/GenBank/DDBJ databases">
        <title>Whole genome sequence of an Ensifer adhaerens strain isolated from a cave pool in the Wind Cave National Park.</title>
        <authorList>
            <person name="Eng W.W.H."/>
            <person name="Gan H.M."/>
            <person name="Barton H.A."/>
            <person name="Savka M.A."/>
        </authorList>
    </citation>
    <scope>NUCLEOTIDE SEQUENCE [LARGE SCALE GENOMIC DNA]</scope>
    <source>
        <strain evidence="3">SD006</strain>
    </source>
</reference>
<evidence type="ECO:0000313" key="3">
    <source>
        <dbReference type="Proteomes" id="UP000037425"/>
    </source>
</evidence>